<dbReference type="GO" id="GO:0008380">
    <property type="term" value="P:RNA splicing"/>
    <property type="evidence" value="ECO:0007669"/>
    <property type="project" value="UniProtKB-KW"/>
</dbReference>
<feature type="compositionally biased region" description="Basic and acidic residues" evidence="6">
    <location>
        <begin position="59"/>
        <end position="70"/>
    </location>
</feature>
<evidence type="ECO:0000256" key="6">
    <source>
        <dbReference type="SAM" id="MobiDB-lite"/>
    </source>
</evidence>
<name>A0AAN7GT83_9PEZI</name>
<evidence type="ECO:0000256" key="1">
    <source>
        <dbReference type="ARBA" id="ARBA00004123"/>
    </source>
</evidence>
<dbReference type="InterPro" id="IPR040424">
    <property type="entry name" value="Smn1"/>
</dbReference>
<keyword evidence="3" id="KW-0507">mRNA processing</keyword>
<reference evidence="7" key="2">
    <citation type="submission" date="2023-05" db="EMBL/GenBank/DDBJ databases">
        <authorList>
            <consortium name="Lawrence Berkeley National Laboratory"/>
            <person name="Steindorff A."/>
            <person name="Hensen N."/>
            <person name="Bonometti L."/>
            <person name="Westerberg I."/>
            <person name="Brannstrom I.O."/>
            <person name="Guillou S."/>
            <person name="Cros-Aarteil S."/>
            <person name="Calhoun S."/>
            <person name="Haridas S."/>
            <person name="Kuo A."/>
            <person name="Mondo S."/>
            <person name="Pangilinan J."/>
            <person name="Riley R."/>
            <person name="Labutti K."/>
            <person name="Andreopoulos B."/>
            <person name="Lipzen A."/>
            <person name="Chen C."/>
            <person name="Yanf M."/>
            <person name="Daum C."/>
            <person name="Ng V."/>
            <person name="Clum A."/>
            <person name="Ohm R."/>
            <person name="Martin F."/>
            <person name="Silar P."/>
            <person name="Natvig D."/>
            <person name="Lalanne C."/>
            <person name="Gautier V."/>
            <person name="Ament-Velasquez S.L."/>
            <person name="Kruys A."/>
            <person name="Hutchinson M.I."/>
            <person name="Powell A.J."/>
            <person name="Barry K."/>
            <person name="Miller A.N."/>
            <person name="Grigoriev I.V."/>
            <person name="Debuchy R."/>
            <person name="Gladieux P."/>
            <person name="Thoren M.H."/>
            <person name="Johannesson H."/>
        </authorList>
    </citation>
    <scope>NUCLEOTIDE SEQUENCE</scope>
    <source>
        <strain evidence="7">CBS 990.96</strain>
    </source>
</reference>
<gene>
    <name evidence="7" type="ORF">QBC38DRAFT_228708</name>
</gene>
<dbReference type="CDD" id="cd22851">
    <property type="entry name" value="SMN_N"/>
    <property type="match status" value="1"/>
</dbReference>
<dbReference type="GO" id="GO:0006397">
    <property type="term" value="P:mRNA processing"/>
    <property type="evidence" value="ECO:0007669"/>
    <property type="project" value="UniProtKB-KW"/>
</dbReference>
<feature type="compositionally biased region" description="Acidic residues" evidence="6">
    <location>
        <begin position="75"/>
        <end position="94"/>
    </location>
</feature>
<dbReference type="PANTHER" id="PTHR39267:SF1">
    <property type="entry name" value="SURVIVAL MOTOR NEURON PROTEIN"/>
    <property type="match status" value="1"/>
</dbReference>
<dbReference type="Proteomes" id="UP001301958">
    <property type="component" value="Unassembled WGS sequence"/>
</dbReference>
<dbReference type="AlphaFoldDB" id="A0AAN7GT83"/>
<accession>A0AAN7GT83</accession>
<comment type="subcellular location">
    <subcellularLocation>
        <location evidence="1">Nucleus</location>
    </subcellularLocation>
</comment>
<protein>
    <submittedName>
        <fullName evidence="7">Survival motor neuron-like protein 1</fullName>
    </submittedName>
</protein>
<dbReference type="EMBL" id="MU865347">
    <property type="protein sequence ID" value="KAK4226441.1"/>
    <property type="molecule type" value="Genomic_DNA"/>
</dbReference>
<comment type="caution">
    <text evidence="7">The sequence shown here is derived from an EMBL/GenBank/DDBJ whole genome shotgun (WGS) entry which is preliminary data.</text>
</comment>
<keyword evidence="5" id="KW-0539">Nucleus</keyword>
<evidence type="ECO:0000313" key="8">
    <source>
        <dbReference type="Proteomes" id="UP001301958"/>
    </source>
</evidence>
<sequence>MKSKNQSLSLEQDWDDSVLIDSWNQALEEYKKYHSIHAKGGTIDDLEKEQEKLNSPIAKQEETNGVKEEVPTATMEEDQIQEENESEPMDESDETSNPTISDTQLPAEKKVIINEGGGSVHGGWPATTGHGPGPGPQMLLGTVQDEELKKLLMSWYYAGYYTGLYEGKQKGLQEAEQARKT</sequence>
<evidence type="ECO:0000256" key="4">
    <source>
        <dbReference type="ARBA" id="ARBA00023187"/>
    </source>
</evidence>
<comment type="similarity">
    <text evidence="2">Belongs to the SMN family.</text>
</comment>
<evidence type="ECO:0000256" key="5">
    <source>
        <dbReference type="ARBA" id="ARBA00023242"/>
    </source>
</evidence>
<dbReference type="GO" id="GO:0005634">
    <property type="term" value="C:nucleus"/>
    <property type="evidence" value="ECO:0007669"/>
    <property type="project" value="UniProtKB-SubCell"/>
</dbReference>
<evidence type="ECO:0000313" key="7">
    <source>
        <dbReference type="EMBL" id="KAK4226441.1"/>
    </source>
</evidence>
<dbReference type="PANTHER" id="PTHR39267">
    <property type="entry name" value="SURVIVAL MOTOR NEURON-LIKE PROTEIN 1"/>
    <property type="match status" value="1"/>
</dbReference>
<feature type="compositionally biased region" description="Polar residues" evidence="6">
    <location>
        <begin position="95"/>
        <end position="104"/>
    </location>
</feature>
<dbReference type="CDD" id="cd22852">
    <property type="entry name" value="SMN_C"/>
    <property type="match status" value="1"/>
</dbReference>
<keyword evidence="8" id="KW-1185">Reference proteome</keyword>
<proteinExistence type="inferred from homology"/>
<reference evidence="7" key="1">
    <citation type="journal article" date="2023" name="Mol. Phylogenet. Evol.">
        <title>Genome-scale phylogeny and comparative genomics of the fungal order Sordariales.</title>
        <authorList>
            <person name="Hensen N."/>
            <person name="Bonometti L."/>
            <person name="Westerberg I."/>
            <person name="Brannstrom I.O."/>
            <person name="Guillou S."/>
            <person name="Cros-Aarteil S."/>
            <person name="Calhoun S."/>
            <person name="Haridas S."/>
            <person name="Kuo A."/>
            <person name="Mondo S."/>
            <person name="Pangilinan J."/>
            <person name="Riley R."/>
            <person name="LaButti K."/>
            <person name="Andreopoulos B."/>
            <person name="Lipzen A."/>
            <person name="Chen C."/>
            <person name="Yan M."/>
            <person name="Daum C."/>
            <person name="Ng V."/>
            <person name="Clum A."/>
            <person name="Steindorff A."/>
            <person name="Ohm R.A."/>
            <person name="Martin F."/>
            <person name="Silar P."/>
            <person name="Natvig D.O."/>
            <person name="Lalanne C."/>
            <person name="Gautier V."/>
            <person name="Ament-Velasquez S.L."/>
            <person name="Kruys A."/>
            <person name="Hutchinson M.I."/>
            <person name="Powell A.J."/>
            <person name="Barry K."/>
            <person name="Miller A.N."/>
            <person name="Grigoriev I.V."/>
            <person name="Debuchy R."/>
            <person name="Gladieux P."/>
            <person name="Hiltunen Thoren M."/>
            <person name="Johannesson H."/>
        </authorList>
    </citation>
    <scope>NUCLEOTIDE SEQUENCE</scope>
    <source>
        <strain evidence="7">CBS 990.96</strain>
    </source>
</reference>
<feature type="region of interest" description="Disordered" evidence="6">
    <location>
        <begin position="47"/>
        <end position="140"/>
    </location>
</feature>
<dbReference type="Pfam" id="PF20635">
    <property type="entry name" value="SMN_YG-box"/>
    <property type="match status" value="1"/>
</dbReference>
<keyword evidence="4" id="KW-0508">mRNA splicing</keyword>
<evidence type="ECO:0000256" key="3">
    <source>
        <dbReference type="ARBA" id="ARBA00022664"/>
    </source>
</evidence>
<evidence type="ECO:0000256" key="2">
    <source>
        <dbReference type="ARBA" id="ARBA00005371"/>
    </source>
</evidence>
<organism evidence="7 8">
    <name type="scientific">Podospora fimiseda</name>
    <dbReference type="NCBI Taxonomy" id="252190"/>
    <lineage>
        <taxon>Eukaryota</taxon>
        <taxon>Fungi</taxon>
        <taxon>Dikarya</taxon>
        <taxon>Ascomycota</taxon>
        <taxon>Pezizomycotina</taxon>
        <taxon>Sordariomycetes</taxon>
        <taxon>Sordariomycetidae</taxon>
        <taxon>Sordariales</taxon>
        <taxon>Podosporaceae</taxon>
        <taxon>Podospora</taxon>
    </lineage>
</organism>
<dbReference type="InterPro" id="IPR047313">
    <property type="entry name" value="SMN_C"/>
</dbReference>